<feature type="signal peptide" evidence="2">
    <location>
        <begin position="1"/>
        <end position="22"/>
    </location>
</feature>
<dbReference type="PATRIC" id="fig|1122985.7.peg.2727"/>
<dbReference type="Proteomes" id="UP000027442">
    <property type="component" value="Unassembled WGS sequence"/>
</dbReference>
<dbReference type="PANTHER" id="PTHR43405:SF1">
    <property type="entry name" value="GLYCOSYL HYDROLASE DIGH"/>
    <property type="match status" value="1"/>
</dbReference>
<dbReference type="SUPFAM" id="SSF51445">
    <property type="entry name" value="(Trans)glycosidases"/>
    <property type="match status" value="1"/>
</dbReference>
<keyword evidence="1 2" id="KW-0732">Signal</keyword>
<accession>A0A069QGW9</accession>
<evidence type="ECO:0000313" key="4">
    <source>
        <dbReference type="EMBL" id="KDR51269.1"/>
    </source>
</evidence>
<sequence length="493" mass="55631">MMKTWKKIALALSAVLVVACNHDDDILPNKPKKPDAPNPPTQSILPKKELRGVWMATVWGLDWPRGEYNAESQKASYIAYMKALEKNNINAVFVQVRGRADAFYKSDYEPWCQYLTGEVDKDPGYDVLRFMIDEAHKRGIAFHAWFNPYRVATKKATDAAFPALDSRIPQAMMVDYKTIRMYNPALPEVRQRIFDIIKDLISKYDVDGVHIDDYFYPSLTAGETIKDEEEYKKYAPKDNNGKPTITIEEFRRNNVDLAVKGIHDVVQATRPEVVFTVSPAGNPDYNYNTMYADVVKWSREGWTEAIIPQLYFPMGNAATNFNQRLVWWSQYTFKNALFIGYGTYRFGDPKSPAAYQNASELAKQFAFASKYNKVTGSVLFSAKDLLNNPVDILSVIKDVYKQPAVLPYLGKQAATPPSTPTNVRANGKTLQWNGPDGAYFAVYRDNGAGKEVTTIAVTRQQEVTLTEAGTYFVTAVSKKDNAESQPTTPVKVN</sequence>
<feature type="domain" description="Glycosyl hydrolase-like 10" evidence="3">
    <location>
        <begin position="49"/>
        <end position="349"/>
    </location>
</feature>
<dbReference type="Gene3D" id="3.20.20.80">
    <property type="entry name" value="Glycosidases"/>
    <property type="match status" value="1"/>
</dbReference>
<evidence type="ECO:0000256" key="1">
    <source>
        <dbReference type="ARBA" id="ARBA00022729"/>
    </source>
</evidence>
<evidence type="ECO:0000256" key="2">
    <source>
        <dbReference type="SAM" id="SignalP"/>
    </source>
</evidence>
<protein>
    <recommendedName>
        <fullName evidence="3">Glycosyl hydrolase-like 10 domain-containing protein</fullName>
    </recommendedName>
</protein>
<dbReference type="AlphaFoldDB" id="A0A069QGW9"/>
<dbReference type="PANTHER" id="PTHR43405">
    <property type="entry name" value="GLYCOSYL HYDROLASE DIGH"/>
    <property type="match status" value="1"/>
</dbReference>
<proteinExistence type="predicted"/>
<evidence type="ECO:0000259" key="3">
    <source>
        <dbReference type="Pfam" id="PF02638"/>
    </source>
</evidence>
<gene>
    <name evidence="4" type="ORF">HMPREF1991_02633</name>
</gene>
<dbReference type="EMBL" id="JNGW01000116">
    <property type="protein sequence ID" value="KDR51269.1"/>
    <property type="molecule type" value="Genomic_DNA"/>
</dbReference>
<dbReference type="InterPro" id="IPR052177">
    <property type="entry name" value="Divisome_Glycosyl_Hydrolase"/>
</dbReference>
<dbReference type="InterPro" id="IPR003790">
    <property type="entry name" value="GHL10"/>
</dbReference>
<dbReference type="PROSITE" id="PS51257">
    <property type="entry name" value="PROKAR_LIPOPROTEIN"/>
    <property type="match status" value="1"/>
</dbReference>
<comment type="caution">
    <text evidence="4">The sequence shown here is derived from an EMBL/GenBank/DDBJ whole genome shotgun (WGS) entry which is preliminary data.</text>
</comment>
<feature type="chain" id="PRO_5001668117" description="Glycosyl hydrolase-like 10 domain-containing protein" evidence="2">
    <location>
        <begin position="23"/>
        <end position="493"/>
    </location>
</feature>
<keyword evidence="5" id="KW-1185">Reference proteome</keyword>
<evidence type="ECO:0000313" key="5">
    <source>
        <dbReference type="Proteomes" id="UP000027442"/>
    </source>
</evidence>
<dbReference type="eggNOG" id="COG1649">
    <property type="taxonomic scope" value="Bacteria"/>
</dbReference>
<dbReference type="InterPro" id="IPR017853">
    <property type="entry name" value="GH"/>
</dbReference>
<reference evidence="4 5" key="1">
    <citation type="submission" date="2013-08" db="EMBL/GenBank/DDBJ databases">
        <authorList>
            <person name="Weinstock G."/>
            <person name="Sodergren E."/>
            <person name="Wylie T."/>
            <person name="Fulton L."/>
            <person name="Fulton R."/>
            <person name="Fronick C."/>
            <person name="O'Laughlin M."/>
            <person name="Godfrey J."/>
            <person name="Miner T."/>
            <person name="Herter B."/>
            <person name="Appelbaum E."/>
            <person name="Cordes M."/>
            <person name="Lek S."/>
            <person name="Wollam A."/>
            <person name="Pepin K.H."/>
            <person name="Palsikar V.B."/>
            <person name="Mitreva M."/>
            <person name="Wilson R.K."/>
        </authorList>
    </citation>
    <scope>NUCLEOTIDE SEQUENCE [LARGE SCALE GENOMIC DNA]</scope>
    <source>
        <strain evidence="4 5">ATCC 15930</strain>
    </source>
</reference>
<dbReference type="HOGENOM" id="CLU_019247_2_1_10"/>
<dbReference type="Pfam" id="PF02638">
    <property type="entry name" value="GHL10"/>
    <property type="match status" value="1"/>
</dbReference>
<name>A0A069QGW9_HOYLO</name>
<organism evidence="4 5">
    <name type="scientific">Hoylesella loescheii DSM 19665 = JCM 12249 = ATCC 15930</name>
    <dbReference type="NCBI Taxonomy" id="1122985"/>
    <lineage>
        <taxon>Bacteria</taxon>
        <taxon>Pseudomonadati</taxon>
        <taxon>Bacteroidota</taxon>
        <taxon>Bacteroidia</taxon>
        <taxon>Bacteroidales</taxon>
        <taxon>Prevotellaceae</taxon>
        <taxon>Hoylesella</taxon>
    </lineage>
</organism>